<dbReference type="PANTHER" id="PTHR37306">
    <property type="entry name" value="COLICIN V PRODUCTION PROTEIN"/>
    <property type="match status" value="1"/>
</dbReference>
<evidence type="ECO:0000313" key="6">
    <source>
        <dbReference type="EMBL" id="MFC7442895.1"/>
    </source>
</evidence>
<dbReference type="EMBL" id="JBHTBW010000062">
    <property type="protein sequence ID" value="MFC7442895.1"/>
    <property type="molecule type" value="Genomic_DNA"/>
</dbReference>
<evidence type="ECO:0000256" key="1">
    <source>
        <dbReference type="ARBA" id="ARBA00004141"/>
    </source>
</evidence>
<proteinExistence type="predicted"/>
<accession>A0ABW2RPJ0</accession>
<dbReference type="InterPro" id="IPR003825">
    <property type="entry name" value="Colicin-V_CvpA"/>
</dbReference>
<evidence type="ECO:0000256" key="2">
    <source>
        <dbReference type="ARBA" id="ARBA00022692"/>
    </source>
</evidence>
<evidence type="ECO:0000256" key="5">
    <source>
        <dbReference type="SAM" id="Phobius"/>
    </source>
</evidence>
<comment type="caution">
    <text evidence="6">The sequence shown here is derived from an EMBL/GenBank/DDBJ whole genome shotgun (WGS) entry which is preliminary data.</text>
</comment>
<name>A0ABW2RPJ0_9BACL</name>
<reference evidence="7" key="1">
    <citation type="journal article" date="2019" name="Int. J. Syst. Evol. Microbiol.">
        <title>The Global Catalogue of Microorganisms (GCM) 10K type strain sequencing project: providing services to taxonomists for standard genome sequencing and annotation.</title>
        <authorList>
            <consortium name="The Broad Institute Genomics Platform"/>
            <consortium name="The Broad Institute Genome Sequencing Center for Infectious Disease"/>
            <person name="Wu L."/>
            <person name="Ma J."/>
        </authorList>
    </citation>
    <scope>NUCLEOTIDE SEQUENCE [LARGE SCALE GENOMIC DNA]</scope>
    <source>
        <strain evidence="7">CGMCC 1.12942</strain>
    </source>
</reference>
<sequence>MNTFDLIVLLLLVGAVFQGYQRGLVLQAASLLCYAISIWIAYQFADELAPVLAKAWPLPETGETALLSFLRVNQLLYSAVAFVILMFGSRIVLSLAVTFINQVAKLPVVSIFNRSGGVVFALAKITIVTIVVVHLLTILPWATGQAAMKESFVAQTCIQMTPTLTKEMKMWFNQ</sequence>
<keyword evidence="7" id="KW-1185">Reference proteome</keyword>
<dbReference type="RefSeq" id="WP_379867065.1">
    <property type="nucleotide sequence ID" value="NZ_JBHTBW010000062.1"/>
</dbReference>
<feature type="transmembrane region" description="Helical" evidence="5">
    <location>
        <begin position="75"/>
        <end position="100"/>
    </location>
</feature>
<dbReference type="PANTHER" id="PTHR37306:SF1">
    <property type="entry name" value="COLICIN V PRODUCTION PROTEIN"/>
    <property type="match status" value="1"/>
</dbReference>
<evidence type="ECO:0000256" key="4">
    <source>
        <dbReference type="ARBA" id="ARBA00023136"/>
    </source>
</evidence>
<keyword evidence="4 5" id="KW-0472">Membrane</keyword>
<comment type="subcellular location">
    <subcellularLocation>
        <location evidence="1">Membrane</location>
        <topology evidence="1">Multi-pass membrane protein</topology>
    </subcellularLocation>
</comment>
<keyword evidence="3 5" id="KW-1133">Transmembrane helix</keyword>
<evidence type="ECO:0000256" key="3">
    <source>
        <dbReference type="ARBA" id="ARBA00022989"/>
    </source>
</evidence>
<organism evidence="6 7">
    <name type="scientific">Laceyella putida</name>
    <dbReference type="NCBI Taxonomy" id="110101"/>
    <lineage>
        <taxon>Bacteria</taxon>
        <taxon>Bacillati</taxon>
        <taxon>Bacillota</taxon>
        <taxon>Bacilli</taxon>
        <taxon>Bacillales</taxon>
        <taxon>Thermoactinomycetaceae</taxon>
        <taxon>Laceyella</taxon>
    </lineage>
</organism>
<keyword evidence="2 5" id="KW-0812">Transmembrane</keyword>
<feature type="transmembrane region" description="Helical" evidence="5">
    <location>
        <begin position="121"/>
        <end position="142"/>
    </location>
</feature>
<gene>
    <name evidence="6" type="ORF">ACFQNG_17630</name>
</gene>
<dbReference type="Pfam" id="PF02674">
    <property type="entry name" value="Colicin_V"/>
    <property type="match status" value="1"/>
</dbReference>
<evidence type="ECO:0000313" key="7">
    <source>
        <dbReference type="Proteomes" id="UP001596500"/>
    </source>
</evidence>
<dbReference type="Proteomes" id="UP001596500">
    <property type="component" value="Unassembled WGS sequence"/>
</dbReference>
<protein>
    <submittedName>
        <fullName evidence="6">CvpA family protein</fullName>
    </submittedName>
</protein>